<accession>A0ABQ9ZTB2</accession>
<proteinExistence type="predicted"/>
<dbReference type="EMBL" id="JAOYFB010000005">
    <property type="protein sequence ID" value="KAK4016155.1"/>
    <property type="molecule type" value="Genomic_DNA"/>
</dbReference>
<organism evidence="1 2">
    <name type="scientific">Daphnia magna</name>
    <dbReference type="NCBI Taxonomy" id="35525"/>
    <lineage>
        <taxon>Eukaryota</taxon>
        <taxon>Metazoa</taxon>
        <taxon>Ecdysozoa</taxon>
        <taxon>Arthropoda</taxon>
        <taxon>Crustacea</taxon>
        <taxon>Branchiopoda</taxon>
        <taxon>Diplostraca</taxon>
        <taxon>Cladocera</taxon>
        <taxon>Anomopoda</taxon>
        <taxon>Daphniidae</taxon>
        <taxon>Daphnia</taxon>
    </lineage>
</organism>
<gene>
    <name evidence="1" type="ORF">OUZ56_031112</name>
</gene>
<name>A0ABQ9ZTB2_9CRUS</name>
<reference evidence="1 2" key="1">
    <citation type="journal article" date="2023" name="Nucleic Acids Res.">
        <title>The hologenome of Daphnia magna reveals possible DNA methylation and microbiome-mediated evolution of the host genome.</title>
        <authorList>
            <person name="Chaturvedi A."/>
            <person name="Li X."/>
            <person name="Dhandapani V."/>
            <person name="Marshall H."/>
            <person name="Kissane S."/>
            <person name="Cuenca-Cambronero M."/>
            <person name="Asole G."/>
            <person name="Calvet F."/>
            <person name="Ruiz-Romero M."/>
            <person name="Marangio P."/>
            <person name="Guigo R."/>
            <person name="Rago D."/>
            <person name="Mirbahai L."/>
            <person name="Eastwood N."/>
            <person name="Colbourne J.K."/>
            <person name="Zhou J."/>
            <person name="Mallon E."/>
            <person name="Orsini L."/>
        </authorList>
    </citation>
    <scope>NUCLEOTIDE SEQUENCE [LARGE SCALE GENOMIC DNA]</scope>
    <source>
        <strain evidence="1">LRV0_1</strain>
    </source>
</reference>
<evidence type="ECO:0000313" key="1">
    <source>
        <dbReference type="EMBL" id="KAK4016155.1"/>
    </source>
</evidence>
<comment type="caution">
    <text evidence="1">The sequence shown here is derived from an EMBL/GenBank/DDBJ whole genome shotgun (WGS) entry which is preliminary data.</text>
</comment>
<sequence length="133" mass="14640">MALFGSNDLWNVVRMDIIVSSYPQPMDHAVQYTADDLYNTHIFLNSIITYATRVSKCRDATTGRRTHQLGLWLDTKQLLFSTSTMSRTLSSSSVDSLPSLGWAAYHCGGSSGVGPDVCQIMGPQGTRHRNVAI</sequence>
<evidence type="ECO:0000313" key="2">
    <source>
        <dbReference type="Proteomes" id="UP001234178"/>
    </source>
</evidence>
<dbReference type="Proteomes" id="UP001234178">
    <property type="component" value="Unassembled WGS sequence"/>
</dbReference>
<keyword evidence="2" id="KW-1185">Reference proteome</keyword>
<protein>
    <submittedName>
        <fullName evidence="1">Uncharacterized protein</fullName>
    </submittedName>
</protein>